<feature type="compositionally biased region" description="Polar residues" evidence="13">
    <location>
        <begin position="105"/>
        <end position="116"/>
    </location>
</feature>
<proteinExistence type="inferred from homology"/>
<evidence type="ECO:0000256" key="4">
    <source>
        <dbReference type="ARBA" id="ARBA00022679"/>
    </source>
</evidence>
<dbReference type="PANTHER" id="PTHR11276">
    <property type="entry name" value="DNA POLYMERASE TYPE-X FAMILY MEMBER"/>
    <property type="match status" value="1"/>
</dbReference>
<dbReference type="SUPFAM" id="SSF47802">
    <property type="entry name" value="DNA polymerase beta, N-terminal domain-like"/>
    <property type="match status" value="1"/>
</dbReference>
<feature type="compositionally biased region" description="Basic and acidic residues" evidence="13">
    <location>
        <begin position="228"/>
        <end position="241"/>
    </location>
</feature>
<feature type="compositionally biased region" description="Polar residues" evidence="13">
    <location>
        <begin position="466"/>
        <end position="482"/>
    </location>
</feature>
<evidence type="ECO:0000256" key="3">
    <source>
        <dbReference type="ARBA" id="ARBA00012417"/>
    </source>
</evidence>
<keyword evidence="8" id="KW-0239">DNA-directed DNA polymerase</keyword>
<organism evidence="15 16">
    <name type="scientific">Paramarasmius palmivorus</name>
    <dbReference type="NCBI Taxonomy" id="297713"/>
    <lineage>
        <taxon>Eukaryota</taxon>
        <taxon>Fungi</taxon>
        <taxon>Dikarya</taxon>
        <taxon>Basidiomycota</taxon>
        <taxon>Agaricomycotina</taxon>
        <taxon>Agaricomycetes</taxon>
        <taxon>Agaricomycetidae</taxon>
        <taxon>Agaricales</taxon>
        <taxon>Marasmiineae</taxon>
        <taxon>Marasmiaceae</taxon>
        <taxon>Paramarasmius</taxon>
    </lineage>
</organism>
<dbReference type="GO" id="GO:0046872">
    <property type="term" value="F:metal ion binding"/>
    <property type="evidence" value="ECO:0007669"/>
    <property type="project" value="UniProtKB-KW"/>
</dbReference>
<feature type="active site" description="Nucleophile; Schiff-base intermediate with DNA; for 5'-dRP lyase activity" evidence="12">
    <location>
        <position position="614"/>
    </location>
</feature>
<dbReference type="Pfam" id="PF14716">
    <property type="entry name" value="HHH_8"/>
    <property type="match status" value="1"/>
</dbReference>
<dbReference type="InterPro" id="IPR027421">
    <property type="entry name" value="DNA_pol_lamdba_lyase_dom_sf"/>
</dbReference>
<evidence type="ECO:0000313" key="15">
    <source>
        <dbReference type="EMBL" id="KAK7045348.1"/>
    </source>
</evidence>
<dbReference type="PROSITE" id="PS50172">
    <property type="entry name" value="BRCT"/>
    <property type="match status" value="1"/>
</dbReference>
<dbReference type="FunFam" id="1.10.150.110:FF:000005">
    <property type="entry name" value="DNA polymerase POL4"/>
    <property type="match status" value="1"/>
</dbReference>
<keyword evidence="7" id="KW-0227">DNA damage</keyword>
<dbReference type="SMART" id="SM00483">
    <property type="entry name" value="POLXc"/>
    <property type="match status" value="1"/>
</dbReference>
<evidence type="ECO:0000256" key="11">
    <source>
        <dbReference type="ARBA" id="ARBA00049244"/>
    </source>
</evidence>
<keyword evidence="10" id="KW-0539">Nucleus</keyword>
<keyword evidence="16" id="KW-1185">Reference proteome</keyword>
<evidence type="ECO:0000256" key="6">
    <source>
        <dbReference type="ARBA" id="ARBA00022723"/>
    </source>
</evidence>
<dbReference type="Gene3D" id="3.30.210.10">
    <property type="entry name" value="DNA polymerase, thumb domain"/>
    <property type="match status" value="1"/>
</dbReference>
<evidence type="ECO:0000256" key="5">
    <source>
        <dbReference type="ARBA" id="ARBA00022695"/>
    </source>
</evidence>
<comment type="caution">
    <text evidence="15">The sequence shown here is derived from an EMBL/GenBank/DDBJ whole genome shotgun (WGS) entry which is preliminary data.</text>
</comment>
<sequence length="854" mass="95615">MDVDTFFREQDSRMNISDDDMEEYRSRMSKKSQRQRVDLPAISQPEIVQREAVETDKTRQEISTDPVDAAPSESLSSSKRKRHTSRTPATPRKRNKPSDGADLTSLANKASKNVSMPYSCDPAQVDSETEDEPVTPPRRSTRLVLSPKPPASSSPRARPSATKGSRKSTNSLRTAKPPEQAPHVPVTPPQQRSSSPPHRDTSPIEDASEFSEQSVRAGKETPSFLLQLRERVSFIEKDKASKQNSKKAGKKIMKLSSSKGMNSSPAGSAIETSSPPTAPKTPSSWELKFPNEKRDKLPPGKYYYDEYADKLNADAKAGLIKPRKPQTLIGANIYFCGGDNLYLTESSRKKMEIIVKLGGTLAPIFDPEIVSYIVDDAPAPPVLLRYLRLKRLKDIPDHIPTVKWEWVNCGNPLTVEPWNYAKHVSRFDAGCKPTTTTTTRRGKGKAKALAQEDSADFSRIGEFTDDNIQPPSGSNTGGSKVQNARSVKLGASSSRVPLNFEPEVKVKTETPEDPLAEFYEQALADMNEEIGRYGEAEETDDSSSEEEDNSAPAKRQRALQELSDLHRAKPTQDDRWRVLSYTKAISSLKVYPQRIKSLRQAKMLNGVGEKTAMKIMEIIETGNLRRIQHERTEAVQVAQIFQGIYGVGASTALKWYQNGCRTLDDLKDGKAGVKLSRAQKIGLQFYDDINERMPREEAAAIFDLIKPIGVLSRLLKKLHAAKIITEDLALPEPDPEEGDLEAIYRGLCHLPGKEGAKRRRIDFLTVPWKSKGAALLYYTGDDLFNRSMRYKANKMGYSLNQRGLYEGVVRDPHNRTIKTNKGNILASEAEEDIFRILQVPWQEPHERVRDRRKV</sequence>
<evidence type="ECO:0000256" key="7">
    <source>
        <dbReference type="ARBA" id="ARBA00022763"/>
    </source>
</evidence>
<comment type="catalytic activity">
    <reaction evidence="11">
        <text>DNA(n) + a 2'-deoxyribonucleoside 5'-triphosphate = DNA(n+1) + diphosphate</text>
        <dbReference type="Rhea" id="RHEA:22508"/>
        <dbReference type="Rhea" id="RHEA-COMP:17339"/>
        <dbReference type="Rhea" id="RHEA-COMP:17340"/>
        <dbReference type="ChEBI" id="CHEBI:33019"/>
        <dbReference type="ChEBI" id="CHEBI:61560"/>
        <dbReference type="ChEBI" id="CHEBI:173112"/>
        <dbReference type="EC" id="2.7.7.7"/>
    </reaction>
</comment>
<feature type="compositionally biased region" description="Polar residues" evidence="13">
    <location>
        <begin position="255"/>
        <end position="266"/>
    </location>
</feature>
<protein>
    <recommendedName>
        <fullName evidence="3">DNA-directed DNA polymerase</fullName>
        <ecNumber evidence="3">2.7.7.7</ecNumber>
    </recommendedName>
</protein>
<evidence type="ECO:0000256" key="1">
    <source>
        <dbReference type="ARBA" id="ARBA00004123"/>
    </source>
</evidence>
<dbReference type="SUPFAM" id="SSF81585">
    <property type="entry name" value="PsbU/PolX domain-like"/>
    <property type="match status" value="1"/>
</dbReference>
<dbReference type="EC" id="2.7.7.7" evidence="3"/>
<dbReference type="Gene3D" id="1.10.150.110">
    <property type="entry name" value="DNA polymerase beta, N-terminal domain-like"/>
    <property type="match status" value="1"/>
</dbReference>
<keyword evidence="9" id="KW-0234">DNA repair</keyword>
<dbReference type="GO" id="GO:0003677">
    <property type="term" value="F:DNA binding"/>
    <property type="evidence" value="ECO:0007669"/>
    <property type="project" value="InterPro"/>
</dbReference>
<evidence type="ECO:0000256" key="13">
    <source>
        <dbReference type="SAM" id="MobiDB-lite"/>
    </source>
</evidence>
<dbReference type="Proteomes" id="UP001383192">
    <property type="component" value="Unassembled WGS sequence"/>
</dbReference>
<dbReference type="CDD" id="cd00141">
    <property type="entry name" value="NT_POLXc"/>
    <property type="match status" value="1"/>
</dbReference>
<dbReference type="InterPro" id="IPR001357">
    <property type="entry name" value="BRCT_dom"/>
</dbReference>
<reference evidence="15 16" key="1">
    <citation type="submission" date="2024-01" db="EMBL/GenBank/DDBJ databases">
        <title>A draft genome for a cacao thread blight-causing isolate of Paramarasmius palmivorus.</title>
        <authorList>
            <person name="Baruah I.K."/>
            <person name="Bukari Y."/>
            <person name="Amoako-Attah I."/>
            <person name="Meinhardt L.W."/>
            <person name="Bailey B.A."/>
            <person name="Cohen S.P."/>
        </authorList>
    </citation>
    <scope>NUCLEOTIDE SEQUENCE [LARGE SCALE GENOMIC DNA]</scope>
    <source>
        <strain evidence="15 16">GH-12</strain>
    </source>
</reference>
<dbReference type="PRINTS" id="PR00870">
    <property type="entry name" value="DNAPOLXBETA"/>
</dbReference>
<feature type="compositionally biased region" description="Acidic residues" evidence="13">
    <location>
        <begin position="536"/>
        <end position="549"/>
    </location>
</feature>
<name>A0AAW0D3N7_9AGAR</name>
<dbReference type="Gene3D" id="3.30.460.10">
    <property type="entry name" value="Beta Polymerase, domain 2"/>
    <property type="match status" value="1"/>
</dbReference>
<dbReference type="Gene3D" id="1.10.150.20">
    <property type="entry name" value="5' to 3' exonuclease, C-terminal subdomain"/>
    <property type="match status" value="1"/>
</dbReference>
<dbReference type="PANTHER" id="PTHR11276:SF28">
    <property type="entry name" value="DNA POLYMERASE LAMBDA"/>
    <property type="match status" value="1"/>
</dbReference>
<keyword evidence="5" id="KW-0548">Nucleotidyltransferase</keyword>
<dbReference type="InterPro" id="IPR037160">
    <property type="entry name" value="DNA_Pol_thumb_sf"/>
</dbReference>
<dbReference type="GO" id="GO:0003887">
    <property type="term" value="F:DNA-directed DNA polymerase activity"/>
    <property type="evidence" value="ECO:0007669"/>
    <property type="project" value="UniProtKB-KW"/>
</dbReference>
<dbReference type="InterPro" id="IPR002054">
    <property type="entry name" value="DNA-dir_DNA_pol_X"/>
</dbReference>
<dbReference type="GO" id="GO:0006303">
    <property type="term" value="P:double-strand break repair via nonhomologous end joining"/>
    <property type="evidence" value="ECO:0007669"/>
    <property type="project" value="TreeGrafter"/>
</dbReference>
<evidence type="ECO:0000256" key="9">
    <source>
        <dbReference type="ARBA" id="ARBA00023204"/>
    </source>
</evidence>
<feature type="region of interest" description="Disordered" evidence="13">
    <location>
        <begin position="1"/>
        <end position="292"/>
    </location>
</feature>
<dbReference type="InterPro" id="IPR043519">
    <property type="entry name" value="NT_sf"/>
</dbReference>
<dbReference type="InterPro" id="IPR022312">
    <property type="entry name" value="DNA_pol_X"/>
</dbReference>
<comment type="subcellular location">
    <subcellularLocation>
        <location evidence="1">Nucleus</location>
    </subcellularLocation>
</comment>
<dbReference type="SUPFAM" id="SSF81301">
    <property type="entry name" value="Nucleotidyltransferase"/>
    <property type="match status" value="1"/>
</dbReference>
<evidence type="ECO:0000256" key="2">
    <source>
        <dbReference type="ARBA" id="ARBA00008323"/>
    </source>
</evidence>
<dbReference type="FunFam" id="3.30.210.10:FF:000002">
    <property type="entry name" value="DNA polymerase"/>
    <property type="match status" value="1"/>
</dbReference>
<dbReference type="EMBL" id="JAYKXP010000025">
    <property type="protein sequence ID" value="KAK7045348.1"/>
    <property type="molecule type" value="Genomic_DNA"/>
</dbReference>
<keyword evidence="6" id="KW-0479">Metal-binding</keyword>
<keyword evidence="4" id="KW-0808">Transferase</keyword>
<dbReference type="InterPro" id="IPR002008">
    <property type="entry name" value="DNA_pol_X_beta-like"/>
</dbReference>
<dbReference type="FunFam" id="1.10.150.20:FF:000010">
    <property type="entry name" value="DNA polymerase lambda"/>
    <property type="match status" value="1"/>
</dbReference>
<dbReference type="GO" id="GO:0005634">
    <property type="term" value="C:nucleus"/>
    <property type="evidence" value="ECO:0007669"/>
    <property type="project" value="UniProtKB-SubCell"/>
</dbReference>
<evidence type="ECO:0000256" key="8">
    <source>
        <dbReference type="ARBA" id="ARBA00022932"/>
    </source>
</evidence>
<feature type="compositionally biased region" description="Low complexity" evidence="13">
    <location>
        <begin position="272"/>
        <end position="284"/>
    </location>
</feature>
<dbReference type="Pfam" id="PF14791">
    <property type="entry name" value="DNA_pol_B_thumb"/>
    <property type="match status" value="1"/>
</dbReference>
<dbReference type="PRINTS" id="PR00869">
    <property type="entry name" value="DNAPOLX"/>
</dbReference>
<feature type="domain" description="BRCT" evidence="14">
    <location>
        <begin position="323"/>
        <end position="407"/>
    </location>
</feature>
<dbReference type="AlphaFoldDB" id="A0AAW0D3N7"/>
<dbReference type="InterPro" id="IPR010996">
    <property type="entry name" value="HHH_MUS81"/>
</dbReference>
<feature type="compositionally biased region" description="Basic residues" evidence="13">
    <location>
        <begin position="244"/>
        <end position="253"/>
    </location>
</feature>
<evidence type="ECO:0000313" key="16">
    <source>
        <dbReference type="Proteomes" id="UP001383192"/>
    </source>
</evidence>
<dbReference type="InterPro" id="IPR018944">
    <property type="entry name" value="DNA_pol_lambd_fingers_domain"/>
</dbReference>
<feature type="compositionally biased region" description="Basic and acidic residues" evidence="13">
    <location>
        <begin position="48"/>
        <end position="62"/>
    </location>
</feature>
<feature type="compositionally biased region" description="Basic residues" evidence="13">
    <location>
        <begin position="78"/>
        <end position="95"/>
    </location>
</feature>
<dbReference type="InterPro" id="IPR029398">
    <property type="entry name" value="PolB_thumb"/>
</dbReference>
<feature type="region of interest" description="Disordered" evidence="13">
    <location>
        <begin position="534"/>
        <end position="558"/>
    </location>
</feature>
<accession>A0AAW0D3N7</accession>
<dbReference type="Pfam" id="PF10391">
    <property type="entry name" value="DNA_pol_lambd_f"/>
    <property type="match status" value="1"/>
</dbReference>
<feature type="region of interest" description="Disordered" evidence="13">
    <location>
        <begin position="434"/>
        <end position="482"/>
    </location>
</feature>
<evidence type="ECO:0000256" key="10">
    <source>
        <dbReference type="ARBA" id="ARBA00023242"/>
    </source>
</evidence>
<feature type="compositionally biased region" description="Basic and acidic residues" evidence="13">
    <location>
        <begin position="1"/>
        <end position="12"/>
    </location>
</feature>
<gene>
    <name evidence="15" type="ORF">VNI00_007597</name>
</gene>
<evidence type="ECO:0000259" key="14">
    <source>
        <dbReference type="PROSITE" id="PS50172"/>
    </source>
</evidence>
<evidence type="ECO:0000256" key="12">
    <source>
        <dbReference type="PIRSR" id="PIRSR622312-50"/>
    </source>
</evidence>
<comment type="similarity">
    <text evidence="2">Belongs to the DNA polymerase type-X family.</text>
</comment>